<evidence type="ECO:0000313" key="12">
    <source>
        <dbReference type="Proteomes" id="UP000631694"/>
    </source>
</evidence>
<keyword evidence="6 10" id="KW-1133">Transmembrane helix</keyword>
<comment type="subcellular location">
    <subcellularLocation>
        <location evidence="10">Cell membrane</location>
        <topology evidence="10">Multi-pass membrane protein</topology>
    </subcellularLocation>
    <subcellularLocation>
        <location evidence="10">Bacterial flagellum basal body</location>
    </subcellularLocation>
</comment>
<keyword evidence="11" id="KW-0969">Cilium</keyword>
<evidence type="ECO:0000256" key="2">
    <source>
        <dbReference type="ARBA" id="ARBA00009772"/>
    </source>
</evidence>
<reference evidence="11" key="1">
    <citation type="submission" date="2020-12" db="EMBL/GenBank/DDBJ databases">
        <title>Methylobrevis albus sp. nov., isolated from fresh water lack sediment.</title>
        <authorList>
            <person name="Zou Q."/>
        </authorList>
    </citation>
    <scope>NUCLEOTIDE SEQUENCE</scope>
    <source>
        <strain evidence="11">L22</strain>
    </source>
</reference>
<dbReference type="GO" id="GO:0005886">
    <property type="term" value="C:plasma membrane"/>
    <property type="evidence" value="ECO:0007669"/>
    <property type="project" value="UniProtKB-SubCell"/>
</dbReference>
<evidence type="ECO:0000313" key="11">
    <source>
        <dbReference type="EMBL" id="MBH0236885.1"/>
    </source>
</evidence>
<dbReference type="EMBL" id="JADZLT010000040">
    <property type="protein sequence ID" value="MBH0236885.1"/>
    <property type="molecule type" value="Genomic_DNA"/>
</dbReference>
<dbReference type="InterPro" id="IPR006303">
    <property type="entry name" value="FliR"/>
</dbReference>
<feature type="transmembrane region" description="Helical" evidence="10">
    <location>
        <begin position="37"/>
        <end position="58"/>
    </location>
</feature>
<dbReference type="Pfam" id="PF01311">
    <property type="entry name" value="Bac_export_1"/>
    <property type="match status" value="1"/>
</dbReference>
<evidence type="ECO:0000256" key="1">
    <source>
        <dbReference type="ARBA" id="ARBA00002578"/>
    </source>
</evidence>
<evidence type="ECO:0000256" key="6">
    <source>
        <dbReference type="ARBA" id="ARBA00022989"/>
    </source>
</evidence>
<dbReference type="GO" id="GO:0044780">
    <property type="term" value="P:bacterial-type flagellum assembly"/>
    <property type="evidence" value="ECO:0007669"/>
    <property type="project" value="UniProtKB-UniRule"/>
</dbReference>
<feature type="transmembrane region" description="Helical" evidence="10">
    <location>
        <begin position="186"/>
        <end position="207"/>
    </location>
</feature>
<dbReference type="RefSeq" id="WP_197309977.1">
    <property type="nucleotide sequence ID" value="NZ_JADZLT010000040.1"/>
</dbReference>
<evidence type="ECO:0000256" key="4">
    <source>
        <dbReference type="ARBA" id="ARBA00022475"/>
    </source>
</evidence>
<dbReference type="GO" id="GO:0006605">
    <property type="term" value="P:protein targeting"/>
    <property type="evidence" value="ECO:0007669"/>
    <property type="project" value="UniProtKB-UniRule"/>
</dbReference>
<keyword evidence="8 10" id="KW-0975">Bacterial flagellum</keyword>
<comment type="caution">
    <text evidence="11">The sequence shown here is derived from an EMBL/GenBank/DDBJ whole genome shotgun (WGS) entry which is preliminary data.</text>
</comment>
<dbReference type="PANTHER" id="PTHR30065">
    <property type="entry name" value="FLAGELLAR BIOSYNTHETIC PROTEIN FLIR"/>
    <property type="match status" value="1"/>
</dbReference>
<dbReference type="Proteomes" id="UP000631694">
    <property type="component" value="Unassembled WGS sequence"/>
</dbReference>
<feature type="transmembrane region" description="Helical" evidence="10">
    <location>
        <begin position="70"/>
        <end position="87"/>
    </location>
</feature>
<keyword evidence="4 10" id="KW-1003">Cell membrane</keyword>
<proteinExistence type="inferred from homology"/>
<evidence type="ECO:0000256" key="8">
    <source>
        <dbReference type="ARBA" id="ARBA00023143"/>
    </source>
</evidence>
<feature type="transmembrane region" description="Helical" evidence="10">
    <location>
        <begin position="214"/>
        <end position="241"/>
    </location>
</feature>
<gene>
    <name evidence="11" type="primary">fliR</name>
    <name evidence="11" type="ORF">I5731_03530</name>
</gene>
<organism evidence="11 12">
    <name type="scientific">Methylobrevis albus</name>
    <dbReference type="NCBI Taxonomy" id="2793297"/>
    <lineage>
        <taxon>Bacteria</taxon>
        <taxon>Pseudomonadati</taxon>
        <taxon>Pseudomonadota</taxon>
        <taxon>Alphaproteobacteria</taxon>
        <taxon>Hyphomicrobiales</taxon>
        <taxon>Pleomorphomonadaceae</taxon>
        <taxon>Methylobrevis</taxon>
    </lineage>
</organism>
<comment type="function">
    <text evidence="1 10">Role in flagellar biosynthesis.</text>
</comment>
<name>A0A931I039_9HYPH</name>
<dbReference type="PRINTS" id="PR00953">
    <property type="entry name" value="TYPE3IMRPROT"/>
</dbReference>
<dbReference type="GO" id="GO:0009425">
    <property type="term" value="C:bacterial-type flagellum basal body"/>
    <property type="evidence" value="ECO:0007669"/>
    <property type="project" value="UniProtKB-SubCell"/>
</dbReference>
<dbReference type="PANTHER" id="PTHR30065:SF8">
    <property type="entry name" value="FLAGELLAR BIOSYNTHETIC PROTEIN FLIR"/>
    <property type="match status" value="1"/>
</dbReference>
<dbReference type="InterPro" id="IPR002010">
    <property type="entry name" value="T3SS_IM_R"/>
</dbReference>
<evidence type="ECO:0000256" key="9">
    <source>
        <dbReference type="NCBIfam" id="TIGR01400"/>
    </source>
</evidence>
<keyword evidence="11" id="KW-0966">Cell projection</keyword>
<keyword evidence="11" id="KW-0282">Flagellum</keyword>
<comment type="similarity">
    <text evidence="2 10">Belongs to the FliR/MopE/SpaR family.</text>
</comment>
<sequence>MIINIAPEVTVLFLLLFARLGAMVMLMPGLGEQAVPARIRLAVALLLTLIFYPLTAPLLPTGLAGDPPRLILLLGQELVVGLALGLLTRMLMAATQIAGATIAFQIGLSFSQTVDPTMGQQGAIIGSFLAVTGMTMIFLTDLHHVALAGLAGSYRVFPPGEFIPVGDMADAAVRTASEVFAIGVRISAPFIVFGLVFSLGLGVLAKLMPQLQVFFLAMPVTIFVGLVLFALLLVTMMTVYLGHLESGLMRLVPR</sequence>
<evidence type="ECO:0000256" key="5">
    <source>
        <dbReference type="ARBA" id="ARBA00022692"/>
    </source>
</evidence>
<feature type="transmembrane region" description="Helical" evidence="10">
    <location>
        <begin position="12"/>
        <end position="31"/>
    </location>
</feature>
<keyword evidence="7 10" id="KW-0472">Membrane</keyword>
<feature type="transmembrane region" description="Helical" evidence="10">
    <location>
        <begin position="122"/>
        <end position="140"/>
    </location>
</feature>
<evidence type="ECO:0000256" key="3">
    <source>
        <dbReference type="ARBA" id="ARBA00021717"/>
    </source>
</evidence>
<evidence type="ECO:0000256" key="7">
    <source>
        <dbReference type="ARBA" id="ARBA00023136"/>
    </source>
</evidence>
<protein>
    <recommendedName>
        <fullName evidence="3 9">Flagellar biosynthetic protein FliR</fullName>
    </recommendedName>
</protein>
<dbReference type="AlphaFoldDB" id="A0A931I039"/>
<evidence type="ECO:0000256" key="10">
    <source>
        <dbReference type="RuleBase" id="RU362071"/>
    </source>
</evidence>
<keyword evidence="12" id="KW-1185">Reference proteome</keyword>
<accession>A0A931I039</accession>
<keyword evidence="5 10" id="KW-0812">Transmembrane</keyword>
<dbReference type="NCBIfam" id="TIGR01400">
    <property type="entry name" value="fliR"/>
    <property type="match status" value="1"/>
</dbReference>